<evidence type="ECO:0000313" key="3">
    <source>
        <dbReference type="Proteomes" id="UP000649604"/>
    </source>
</evidence>
<dbReference type="Gene3D" id="3.40.50.2000">
    <property type="entry name" value="Glycogen Phosphorylase B"/>
    <property type="match status" value="1"/>
</dbReference>
<proteinExistence type="predicted"/>
<dbReference type="EMBL" id="WJJP01000415">
    <property type="protein sequence ID" value="MBD3325457.1"/>
    <property type="molecule type" value="Genomic_DNA"/>
</dbReference>
<evidence type="ECO:0000259" key="1">
    <source>
        <dbReference type="Pfam" id="PF00534"/>
    </source>
</evidence>
<name>A0A9D5JW99_9BACT</name>
<dbReference type="Pfam" id="PF00534">
    <property type="entry name" value="Glycos_transf_1"/>
    <property type="match status" value="1"/>
</dbReference>
<reference evidence="2" key="1">
    <citation type="submission" date="2019-11" db="EMBL/GenBank/DDBJ databases">
        <title>Microbial mats filling the niche in hypersaline microbial mats.</title>
        <authorList>
            <person name="Wong H.L."/>
            <person name="Macleod F.I."/>
            <person name="White R.A. III"/>
            <person name="Burns B.P."/>
        </authorList>
    </citation>
    <scope>NUCLEOTIDE SEQUENCE</scope>
    <source>
        <strain evidence="2">Rbin_158</strain>
    </source>
</reference>
<dbReference type="PANTHER" id="PTHR46401">
    <property type="entry name" value="GLYCOSYLTRANSFERASE WBBK-RELATED"/>
    <property type="match status" value="1"/>
</dbReference>
<protein>
    <submittedName>
        <fullName evidence="2">Glycosyltransferase</fullName>
    </submittedName>
</protein>
<evidence type="ECO:0000313" key="2">
    <source>
        <dbReference type="EMBL" id="MBD3325457.1"/>
    </source>
</evidence>
<dbReference type="GO" id="GO:0016757">
    <property type="term" value="F:glycosyltransferase activity"/>
    <property type="evidence" value="ECO:0007669"/>
    <property type="project" value="InterPro"/>
</dbReference>
<dbReference type="CDD" id="cd03801">
    <property type="entry name" value="GT4_PimA-like"/>
    <property type="match status" value="1"/>
</dbReference>
<dbReference type="InterPro" id="IPR001296">
    <property type="entry name" value="Glyco_trans_1"/>
</dbReference>
<dbReference type="PANTHER" id="PTHR46401:SF8">
    <property type="entry name" value="BLL6006 PROTEIN"/>
    <property type="match status" value="1"/>
</dbReference>
<organism evidence="2 3">
    <name type="scientific">candidate division KSB3 bacterium</name>
    <dbReference type="NCBI Taxonomy" id="2044937"/>
    <lineage>
        <taxon>Bacteria</taxon>
        <taxon>candidate division KSB3</taxon>
    </lineage>
</organism>
<dbReference type="AlphaFoldDB" id="A0A9D5JW99"/>
<comment type="caution">
    <text evidence="2">The sequence shown here is derived from an EMBL/GenBank/DDBJ whole genome shotgun (WGS) entry which is preliminary data.</text>
</comment>
<gene>
    <name evidence="2" type="ORF">GF339_12775</name>
</gene>
<sequence>MKIGIVCWWFNRGQATVGRYLRSVFDQLGHQTYILARLQQPGFDRQGFIDATDVWDQPGVTPALGFEIPFHEYHAWAKQHSPDVILFDQNYQFEEIAKLRALGIKTVGRFVWEYFGEQHIQGAVTAFDNIYSLTRCERERYATWGIESPLLPWGCHPELLRVQHEKKQDGIYFFYPGGYLGQRKPTREVIQAFSQTSQPELRLLIKAQTNNPRKHQQHIGQQEALDPRITVMTGDLGASEYYRLFASCHVCLAPSRWEGLGLHLYEAAAFGMPIITNDNPPMNELVRHGYNGILVNSHQTGVTPSGIPAYDPNIEDLRQAIHAASELSYIEALSQNMERTRDSMNWTKTIDGFQSLLEAPPMKLSKKHQLLRFWAHLKKRYRVR</sequence>
<dbReference type="SUPFAM" id="SSF53756">
    <property type="entry name" value="UDP-Glycosyltransferase/glycogen phosphorylase"/>
    <property type="match status" value="1"/>
</dbReference>
<dbReference type="Proteomes" id="UP000649604">
    <property type="component" value="Unassembled WGS sequence"/>
</dbReference>
<feature type="domain" description="Glycosyl transferase family 1" evidence="1">
    <location>
        <begin position="161"/>
        <end position="298"/>
    </location>
</feature>
<accession>A0A9D5JW99</accession>